<feature type="compositionally biased region" description="Basic and acidic residues" evidence="1">
    <location>
        <begin position="271"/>
        <end position="280"/>
    </location>
</feature>
<feature type="region of interest" description="Disordered" evidence="1">
    <location>
        <begin position="74"/>
        <end position="126"/>
    </location>
</feature>
<proteinExistence type="predicted"/>
<dbReference type="EMBL" id="JAVRQU010000001">
    <property type="protein sequence ID" value="KAK5708103.1"/>
    <property type="molecule type" value="Genomic_DNA"/>
</dbReference>
<accession>A0AAN7WHK3</accession>
<feature type="region of interest" description="Disordered" evidence="1">
    <location>
        <begin position="16"/>
        <end position="39"/>
    </location>
</feature>
<comment type="caution">
    <text evidence="2">The sequence shown here is derived from an EMBL/GenBank/DDBJ whole genome shotgun (WGS) entry which is preliminary data.</text>
</comment>
<reference evidence="2" key="1">
    <citation type="submission" date="2023-08" db="EMBL/GenBank/DDBJ databases">
        <title>Black Yeasts Isolated from many extreme environments.</title>
        <authorList>
            <person name="Coleine C."/>
            <person name="Stajich J.E."/>
            <person name="Selbmann L."/>
        </authorList>
    </citation>
    <scope>NUCLEOTIDE SEQUENCE</scope>
    <source>
        <strain evidence="2">CCFEE 5810</strain>
    </source>
</reference>
<feature type="compositionally biased region" description="Polar residues" evidence="1">
    <location>
        <begin position="346"/>
        <end position="369"/>
    </location>
</feature>
<feature type="region of interest" description="Disordered" evidence="1">
    <location>
        <begin position="242"/>
        <end position="304"/>
    </location>
</feature>
<feature type="region of interest" description="Disordered" evidence="1">
    <location>
        <begin position="346"/>
        <end position="371"/>
    </location>
</feature>
<evidence type="ECO:0000313" key="3">
    <source>
        <dbReference type="Proteomes" id="UP001310594"/>
    </source>
</evidence>
<name>A0AAN7WHK3_9PEZI</name>
<dbReference type="Proteomes" id="UP001310594">
    <property type="component" value="Unassembled WGS sequence"/>
</dbReference>
<protein>
    <submittedName>
        <fullName evidence="2">Uncharacterized protein</fullName>
    </submittedName>
</protein>
<gene>
    <name evidence="2" type="ORF">LTR97_000643</name>
</gene>
<evidence type="ECO:0000313" key="2">
    <source>
        <dbReference type="EMBL" id="KAK5708103.1"/>
    </source>
</evidence>
<sequence length="473" mass="50970">MCVRDAIFMYGSKHAADARPNNGISHEVTNKPVSHDQSADGHIARVDTDATMSIQSEELTKRISVVSNMIGSSLRKRLSKRQAKDDLRSPSPSSDEASSRGSTPSSEVAGANIIPPPPARDSTIRRVSPSDANINSYKSRTPAAVAPATVTRSYKAPATIGNSTISGEQYDYDYESDSGAAYSNTAPTTPGLEKADPVLIAGGNFHLLTGSRARPTGKRNHSVELLPKDVISKTGEQLLGLAALPVKDRRTRSKERREERADSGSGEAGQEQEKQNEVVKPRGMPRAVTGSVRKLEVKSRTPSPGYEVEIEDVDAGLTGPPELTQVIDFAERGKLLSLETTTLPVRTHTSTSYSPEHSPEQTTSPNSHFSLPVRSSIKRRIGSTSTLEAGPMIVSPPPYDPGAQSYYQWISSIGTTSRPSEPWGWTKRWTCCSCEAHTIVEQSNCASLSCGHVRCGLMCQVIHGSGAPRQSLH</sequence>
<evidence type="ECO:0000256" key="1">
    <source>
        <dbReference type="SAM" id="MobiDB-lite"/>
    </source>
</evidence>
<feature type="compositionally biased region" description="Low complexity" evidence="1">
    <location>
        <begin position="89"/>
        <end position="102"/>
    </location>
</feature>
<dbReference type="AlphaFoldDB" id="A0AAN7WHK3"/>
<organism evidence="2 3">
    <name type="scientific">Elasticomyces elasticus</name>
    <dbReference type="NCBI Taxonomy" id="574655"/>
    <lineage>
        <taxon>Eukaryota</taxon>
        <taxon>Fungi</taxon>
        <taxon>Dikarya</taxon>
        <taxon>Ascomycota</taxon>
        <taxon>Pezizomycotina</taxon>
        <taxon>Dothideomycetes</taxon>
        <taxon>Dothideomycetidae</taxon>
        <taxon>Mycosphaerellales</taxon>
        <taxon>Teratosphaeriaceae</taxon>
        <taxon>Elasticomyces</taxon>
    </lineage>
</organism>